<dbReference type="SUPFAM" id="SSF51735">
    <property type="entry name" value="NAD(P)-binding Rossmann-fold domains"/>
    <property type="match status" value="1"/>
</dbReference>
<keyword evidence="5" id="KW-1185">Reference proteome</keyword>
<dbReference type="InterPro" id="IPR051450">
    <property type="entry name" value="Gfo/Idh/MocA_Oxidoreductases"/>
</dbReference>
<proteinExistence type="inferred from homology"/>
<dbReference type="InterPro" id="IPR036291">
    <property type="entry name" value="NAD(P)-bd_dom_sf"/>
</dbReference>
<gene>
    <name evidence="4" type="ORF">Plec18167_006593</name>
</gene>
<feature type="domain" description="GFO/IDH/MocA-like oxidoreductase" evidence="3">
    <location>
        <begin position="133"/>
        <end position="269"/>
    </location>
</feature>
<evidence type="ECO:0000256" key="1">
    <source>
        <dbReference type="ARBA" id="ARBA00010928"/>
    </source>
</evidence>
<dbReference type="Gene3D" id="3.30.360.10">
    <property type="entry name" value="Dihydrodipicolinate Reductase, domain 2"/>
    <property type="match status" value="1"/>
</dbReference>
<dbReference type="EMBL" id="JAVDPF010000023">
    <property type="protein sequence ID" value="KAL1872942.1"/>
    <property type="molecule type" value="Genomic_DNA"/>
</dbReference>
<accession>A0ABR3XAF3</accession>
<dbReference type="Proteomes" id="UP001583193">
    <property type="component" value="Unassembled WGS sequence"/>
</dbReference>
<dbReference type="InterPro" id="IPR055170">
    <property type="entry name" value="GFO_IDH_MocA-like_dom"/>
</dbReference>
<dbReference type="SUPFAM" id="SSF55347">
    <property type="entry name" value="Glyceraldehyde-3-phosphate dehydrogenase-like, C-terminal domain"/>
    <property type="match status" value="1"/>
</dbReference>
<dbReference type="PANTHER" id="PTHR43377:SF1">
    <property type="entry name" value="BILIVERDIN REDUCTASE A"/>
    <property type="match status" value="1"/>
</dbReference>
<dbReference type="Pfam" id="PF01408">
    <property type="entry name" value="GFO_IDH_MocA"/>
    <property type="match status" value="1"/>
</dbReference>
<dbReference type="Gene3D" id="3.40.50.720">
    <property type="entry name" value="NAD(P)-binding Rossmann-like Domain"/>
    <property type="match status" value="1"/>
</dbReference>
<organism evidence="4 5">
    <name type="scientific">Paecilomyces lecythidis</name>
    <dbReference type="NCBI Taxonomy" id="3004212"/>
    <lineage>
        <taxon>Eukaryota</taxon>
        <taxon>Fungi</taxon>
        <taxon>Dikarya</taxon>
        <taxon>Ascomycota</taxon>
        <taxon>Pezizomycotina</taxon>
        <taxon>Eurotiomycetes</taxon>
        <taxon>Eurotiomycetidae</taxon>
        <taxon>Eurotiales</taxon>
        <taxon>Thermoascaceae</taxon>
        <taxon>Paecilomyces</taxon>
    </lineage>
</organism>
<name>A0ABR3XAF3_9EURO</name>
<evidence type="ECO:0000259" key="2">
    <source>
        <dbReference type="Pfam" id="PF01408"/>
    </source>
</evidence>
<dbReference type="PANTHER" id="PTHR43377">
    <property type="entry name" value="BILIVERDIN REDUCTASE A"/>
    <property type="match status" value="1"/>
</dbReference>
<dbReference type="InterPro" id="IPR000683">
    <property type="entry name" value="Gfo/Idh/MocA-like_OxRdtase_N"/>
</dbReference>
<evidence type="ECO:0000259" key="3">
    <source>
        <dbReference type="Pfam" id="PF22725"/>
    </source>
</evidence>
<sequence>MSHPKVRIAVIGVGLIGPRHAKAVINTRTAELVAIVDPAPRAAEIARELGVPHYTSIAEAADSSAKPDAAIICTPNHSHVPVAKELSSLGIHVLIEKPFSTDVPSGEMLLTHLKTTSVHALVGHHRRFNPYMVAAKRIVSSGRLGRIIAINGLWTLHKPLDYFDAPTEWRRDKTGGVVLINMIHEVDLLHYLFGPIVKVYAERVVSQRGFEAEEGGAIILKFKSGVVGTFTLSDNVASPYNFESGTGENPLIPKSGQDFYRIFGTDATLSVPDMSIWSYQGTKSWHSNMKRDSDTKVESKIPFELQLEHFCKVIHGEEEASCTAEEGLGALKVCEAIKSAFETDKAVEVDAFEMR</sequence>
<comment type="similarity">
    <text evidence="1">Belongs to the Gfo/Idh/MocA family.</text>
</comment>
<evidence type="ECO:0000313" key="4">
    <source>
        <dbReference type="EMBL" id="KAL1872942.1"/>
    </source>
</evidence>
<dbReference type="Pfam" id="PF22725">
    <property type="entry name" value="GFO_IDH_MocA_C3"/>
    <property type="match status" value="1"/>
</dbReference>
<feature type="domain" description="Gfo/Idh/MocA-like oxidoreductase N-terminal" evidence="2">
    <location>
        <begin position="6"/>
        <end position="124"/>
    </location>
</feature>
<protein>
    <submittedName>
        <fullName evidence="4">Uncharacterized protein</fullName>
    </submittedName>
</protein>
<reference evidence="4 5" key="1">
    <citation type="journal article" date="2024" name="IMA Fungus">
        <title>IMA Genome - F19 : A genome assembly and annotation guide to empower mycologists, including annotated draft genome sequences of Ceratocystis pirilliformis, Diaporthe australafricana, Fusarium ophioides, Paecilomyces lecythidis, and Sporothrix stenoceras.</title>
        <authorList>
            <person name="Aylward J."/>
            <person name="Wilson A.M."/>
            <person name="Visagie C.M."/>
            <person name="Spraker J."/>
            <person name="Barnes I."/>
            <person name="Buitendag C."/>
            <person name="Ceriani C."/>
            <person name="Del Mar Angel L."/>
            <person name="du Plessis D."/>
            <person name="Fuchs T."/>
            <person name="Gasser K."/>
            <person name="Kramer D."/>
            <person name="Li W."/>
            <person name="Munsamy K."/>
            <person name="Piso A."/>
            <person name="Price J.L."/>
            <person name="Sonnekus B."/>
            <person name="Thomas C."/>
            <person name="van der Nest A."/>
            <person name="van Dijk A."/>
            <person name="van Heerden A."/>
            <person name="van Vuuren N."/>
            <person name="Yilmaz N."/>
            <person name="Duong T.A."/>
            <person name="van der Merwe N.A."/>
            <person name="Wingfield M.J."/>
            <person name="Wingfield B.D."/>
        </authorList>
    </citation>
    <scope>NUCLEOTIDE SEQUENCE [LARGE SCALE GENOMIC DNA]</scope>
    <source>
        <strain evidence="4 5">CMW 18167</strain>
    </source>
</reference>
<evidence type="ECO:0000313" key="5">
    <source>
        <dbReference type="Proteomes" id="UP001583193"/>
    </source>
</evidence>
<comment type="caution">
    <text evidence="4">The sequence shown here is derived from an EMBL/GenBank/DDBJ whole genome shotgun (WGS) entry which is preliminary data.</text>
</comment>